<keyword evidence="2" id="KW-0378">Hydrolase</keyword>
<dbReference type="EMBL" id="WIXO01000001">
    <property type="protein sequence ID" value="MTE19366.1"/>
    <property type="molecule type" value="Genomic_DNA"/>
</dbReference>
<dbReference type="PANTHER" id="PTHR34700">
    <property type="entry name" value="POTASSIUM BINDING PROTEIN KBP"/>
    <property type="match status" value="1"/>
</dbReference>
<evidence type="ECO:0000259" key="4">
    <source>
        <dbReference type="PROSITE" id="PS51782"/>
    </source>
</evidence>
<dbReference type="AlphaFoldDB" id="A0A6G2BB61"/>
<feature type="compositionally biased region" description="Acidic residues" evidence="3">
    <location>
        <begin position="226"/>
        <end position="239"/>
    </location>
</feature>
<dbReference type="InterPro" id="IPR023346">
    <property type="entry name" value="Lysozyme-like_dom_sf"/>
</dbReference>
<dbReference type="CDD" id="cd00118">
    <property type="entry name" value="LysM"/>
    <property type="match status" value="1"/>
</dbReference>
<dbReference type="Gene3D" id="1.10.530.10">
    <property type="match status" value="1"/>
</dbReference>
<evidence type="ECO:0000256" key="1">
    <source>
        <dbReference type="ARBA" id="ARBA00010830"/>
    </source>
</evidence>
<evidence type="ECO:0000313" key="5">
    <source>
        <dbReference type="EMBL" id="MTE19366.1"/>
    </source>
</evidence>
<dbReference type="InterPro" id="IPR052196">
    <property type="entry name" value="Bact_Kbp"/>
</dbReference>
<feature type="compositionally biased region" description="Low complexity" evidence="3">
    <location>
        <begin position="215"/>
        <end position="225"/>
    </location>
</feature>
<comment type="caution">
    <text evidence="5">The sequence shown here is derived from an EMBL/GenBank/DDBJ whole genome shotgun (WGS) entry which is preliminary data.</text>
</comment>
<evidence type="ECO:0000256" key="3">
    <source>
        <dbReference type="SAM" id="MobiDB-lite"/>
    </source>
</evidence>
<sequence>MLSGNGRHRRPRQAPAVFVTAGVTGAGIAMPLLGASGAQAADLDTWDRVAQCESGGLWSADTGNGYYGGLQLTQETWEQYGGTAYAERPDLASRSQQIAVAEKILADQGPYAWPSCGINAGLRHDTTGEAPAIDPDLLLPVEGEEGDAPGGGGEGGADGPGEAPGRGDTSGTGAAEGTGGAESEKGAGADGTDRAPRTDTDADTEAGADADSDAGTDTGAGTGTDTDTDTEAGAEADVDADAREGTGRHRGERDPRELELERQKAVEGREDDRRATGDERPVDEDDRIDRSARAEFAGGLEPGGSGAPAPTTHLVRPGDSLALIAEEHEVRGGWIELYENNREVVGEDPDLILPGQELGLG</sequence>
<reference evidence="5 6" key="1">
    <citation type="submission" date="2019-11" db="EMBL/GenBank/DDBJ databases">
        <authorList>
            <person name="Yuan L."/>
        </authorList>
    </citation>
    <scope>NUCLEOTIDE SEQUENCE [LARGE SCALE GENOMIC DNA]</scope>
    <source>
        <strain evidence="5 6">TRM43335</strain>
    </source>
</reference>
<dbReference type="PANTHER" id="PTHR34700:SF4">
    <property type="entry name" value="PHAGE-LIKE ELEMENT PBSX PROTEIN XKDP"/>
    <property type="match status" value="1"/>
</dbReference>
<feature type="compositionally biased region" description="Gly residues" evidence="3">
    <location>
        <begin position="148"/>
        <end position="180"/>
    </location>
</feature>
<feature type="compositionally biased region" description="Basic and acidic residues" evidence="3">
    <location>
        <begin position="182"/>
        <end position="200"/>
    </location>
</feature>
<feature type="region of interest" description="Disordered" evidence="3">
    <location>
        <begin position="139"/>
        <end position="314"/>
    </location>
</feature>
<evidence type="ECO:0000256" key="2">
    <source>
        <dbReference type="ARBA" id="ARBA00022801"/>
    </source>
</evidence>
<dbReference type="SUPFAM" id="SSF53955">
    <property type="entry name" value="Lysozyme-like"/>
    <property type="match status" value="1"/>
</dbReference>
<protein>
    <submittedName>
        <fullName evidence="5">Transglycosylase domain-containing protein</fullName>
    </submittedName>
</protein>
<dbReference type="OrthoDB" id="1404170at2"/>
<organism evidence="5 6">
    <name type="scientific">Streptomyces taklimakanensis</name>
    <dbReference type="NCBI Taxonomy" id="2569853"/>
    <lineage>
        <taxon>Bacteria</taxon>
        <taxon>Bacillati</taxon>
        <taxon>Actinomycetota</taxon>
        <taxon>Actinomycetes</taxon>
        <taxon>Kitasatosporales</taxon>
        <taxon>Streptomycetaceae</taxon>
        <taxon>Streptomyces</taxon>
    </lineage>
</organism>
<gene>
    <name evidence="5" type="ORF">F0L17_09545</name>
</gene>
<dbReference type="GO" id="GO:0016787">
    <property type="term" value="F:hydrolase activity"/>
    <property type="evidence" value="ECO:0007669"/>
    <property type="project" value="UniProtKB-KW"/>
</dbReference>
<dbReference type="PROSITE" id="PS51782">
    <property type="entry name" value="LYSM"/>
    <property type="match status" value="1"/>
</dbReference>
<dbReference type="Gene3D" id="3.10.350.10">
    <property type="entry name" value="LysM domain"/>
    <property type="match status" value="1"/>
</dbReference>
<name>A0A6G2BB61_9ACTN</name>
<dbReference type="InterPro" id="IPR010618">
    <property type="entry name" value="RPF"/>
</dbReference>
<feature type="domain" description="LysM" evidence="4">
    <location>
        <begin position="311"/>
        <end position="360"/>
    </location>
</feature>
<dbReference type="InterPro" id="IPR018392">
    <property type="entry name" value="LysM"/>
</dbReference>
<proteinExistence type="inferred from homology"/>
<feature type="compositionally biased region" description="Basic and acidic residues" evidence="3">
    <location>
        <begin position="240"/>
        <end position="280"/>
    </location>
</feature>
<keyword evidence="6" id="KW-1185">Reference proteome</keyword>
<accession>A0A6G2BB61</accession>
<dbReference type="CDD" id="cd13925">
    <property type="entry name" value="RPF"/>
    <property type="match status" value="1"/>
</dbReference>
<comment type="similarity">
    <text evidence="1">Belongs to the transglycosylase family. Rpf subfamily.</text>
</comment>
<dbReference type="Proteomes" id="UP000473014">
    <property type="component" value="Unassembled WGS sequence"/>
</dbReference>
<feature type="compositionally biased region" description="Acidic residues" evidence="3">
    <location>
        <begin position="201"/>
        <end position="214"/>
    </location>
</feature>
<evidence type="ECO:0000313" key="6">
    <source>
        <dbReference type="Proteomes" id="UP000473014"/>
    </source>
</evidence>
<dbReference type="InterPro" id="IPR036779">
    <property type="entry name" value="LysM_dom_sf"/>
</dbReference>
<dbReference type="Pfam" id="PF06737">
    <property type="entry name" value="Transglycosylas"/>
    <property type="match status" value="1"/>
</dbReference>